<evidence type="ECO:0000313" key="4">
    <source>
        <dbReference type="Proteomes" id="UP000649829"/>
    </source>
</evidence>
<name>A0A917SXF6_9RHOB</name>
<reference evidence="3" key="1">
    <citation type="journal article" date="2014" name="Int. J. Syst. Evol. Microbiol.">
        <title>Complete genome sequence of Corynebacterium casei LMG S-19264T (=DSM 44701T), isolated from a smear-ripened cheese.</title>
        <authorList>
            <consortium name="US DOE Joint Genome Institute (JGI-PGF)"/>
            <person name="Walter F."/>
            <person name="Albersmeier A."/>
            <person name="Kalinowski J."/>
            <person name="Ruckert C."/>
        </authorList>
    </citation>
    <scope>NUCLEOTIDE SEQUENCE</scope>
    <source>
        <strain evidence="3">CGMCC 1.6293</strain>
    </source>
</reference>
<gene>
    <name evidence="3" type="ORF">GCM10011534_23570</name>
</gene>
<feature type="region of interest" description="Disordered" evidence="1">
    <location>
        <begin position="1"/>
        <end position="33"/>
    </location>
</feature>
<dbReference type="Pfam" id="PF13692">
    <property type="entry name" value="Glyco_trans_1_4"/>
    <property type="match status" value="1"/>
</dbReference>
<dbReference type="Proteomes" id="UP000649829">
    <property type="component" value="Unassembled WGS sequence"/>
</dbReference>
<evidence type="ECO:0000256" key="1">
    <source>
        <dbReference type="SAM" id="MobiDB-lite"/>
    </source>
</evidence>
<reference evidence="3" key="2">
    <citation type="submission" date="2020-09" db="EMBL/GenBank/DDBJ databases">
        <authorList>
            <person name="Sun Q."/>
            <person name="Zhou Y."/>
        </authorList>
    </citation>
    <scope>NUCLEOTIDE SEQUENCE</scope>
    <source>
        <strain evidence="3">CGMCC 1.6293</strain>
    </source>
</reference>
<dbReference type="PANTHER" id="PTHR45947">
    <property type="entry name" value="SULFOQUINOVOSYL TRANSFERASE SQD2"/>
    <property type="match status" value="1"/>
</dbReference>
<comment type="caution">
    <text evidence="3">The sequence shown here is derived from an EMBL/GenBank/DDBJ whole genome shotgun (WGS) entry which is preliminary data.</text>
</comment>
<sequence length="386" mass="42461">MSAIPQPTAFRHSPVSMAPVSSAAERADEQGQRNAPRFRLRVYPTVSRNPYLGLLYGAFEGAEVEMLERVRLMRRFGFMGRADVLHFHWEDGSFWGVKSPWTVRHRLKIVLRMLNRHRAFGGKIVWTVHNEAPHRPGEDHEGFRALRAWLVAHADMVHVHSEAAARMLIETWKADAAKIEVIAHPSYLGVYPQTPGSPPAKVAGKAAFLFFGVYSAYKGGDALRRVFAAPGAEGFVQSLTVAGATPDDEAVRLRDAFAGAMMPVHLRLDRVPDEDVPGLFRGAHACVLPYRRTMTSGVANLALTYGVPVVAPDMGGIAEGLPESARALLYNPDDPNGLARAAERAAALDQTDWSRISAECRALAADRAPFRQSQRLLAAMMRRGIV</sequence>
<protein>
    <submittedName>
        <fullName evidence="3">Peptidase M14</fullName>
    </submittedName>
</protein>
<dbReference type="PANTHER" id="PTHR45947:SF3">
    <property type="entry name" value="SULFOQUINOVOSYL TRANSFERASE SQD2"/>
    <property type="match status" value="1"/>
</dbReference>
<proteinExistence type="predicted"/>
<dbReference type="Gene3D" id="3.40.50.2000">
    <property type="entry name" value="Glycogen Phosphorylase B"/>
    <property type="match status" value="2"/>
</dbReference>
<dbReference type="Pfam" id="PF13439">
    <property type="entry name" value="Glyco_transf_4"/>
    <property type="match status" value="1"/>
</dbReference>
<dbReference type="InterPro" id="IPR028098">
    <property type="entry name" value="Glyco_trans_4-like_N"/>
</dbReference>
<evidence type="ECO:0000313" key="3">
    <source>
        <dbReference type="EMBL" id="GGM01021.1"/>
    </source>
</evidence>
<dbReference type="GO" id="GO:0016757">
    <property type="term" value="F:glycosyltransferase activity"/>
    <property type="evidence" value="ECO:0007669"/>
    <property type="project" value="TreeGrafter"/>
</dbReference>
<organism evidence="3 4">
    <name type="scientific">Pseudooceanicola nanhaiensis</name>
    <dbReference type="NCBI Taxonomy" id="375761"/>
    <lineage>
        <taxon>Bacteria</taxon>
        <taxon>Pseudomonadati</taxon>
        <taxon>Pseudomonadota</taxon>
        <taxon>Alphaproteobacteria</taxon>
        <taxon>Rhodobacterales</taxon>
        <taxon>Paracoccaceae</taxon>
        <taxon>Pseudooceanicola</taxon>
    </lineage>
</organism>
<dbReference type="SUPFAM" id="SSF53756">
    <property type="entry name" value="UDP-Glycosyltransferase/glycogen phosphorylase"/>
    <property type="match status" value="1"/>
</dbReference>
<feature type="domain" description="Glycosyltransferase subfamily 4-like N-terminal" evidence="2">
    <location>
        <begin position="71"/>
        <end position="183"/>
    </location>
</feature>
<feature type="compositionally biased region" description="Low complexity" evidence="1">
    <location>
        <begin position="13"/>
        <end position="24"/>
    </location>
</feature>
<dbReference type="InterPro" id="IPR050194">
    <property type="entry name" value="Glycosyltransferase_grp1"/>
</dbReference>
<dbReference type="RefSeq" id="WP_084178449.1">
    <property type="nucleotide sequence ID" value="NZ_BMLF01000002.1"/>
</dbReference>
<dbReference type="EMBL" id="BMLF01000002">
    <property type="protein sequence ID" value="GGM01021.1"/>
    <property type="molecule type" value="Genomic_DNA"/>
</dbReference>
<keyword evidence="4" id="KW-1185">Reference proteome</keyword>
<dbReference type="CDD" id="cd03801">
    <property type="entry name" value="GT4_PimA-like"/>
    <property type="match status" value="1"/>
</dbReference>
<dbReference type="AlphaFoldDB" id="A0A917SXF6"/>
<accession>A0A917SXF6</accession>
<evidence type="ECO:0000259" key="2">
    <source>
        <dbReference type="Pfam" id="PF13439"/>
    </source>
</evidence>